<dbReference type="NCBIfam" id="TIGR01498">
    <property type="entry name" value="folK"/>
    <property type="match status" value="1"/>
</dbReference>
<dbReference type="Gene3D" id="3.30.70.560">
    <property type="entry name" value="7,8-Dihydro-6-hydroxymethylpterin-pyrophosphokinase HPPK"/>
    <property type="match status" value="1"/>
</dbReference>
<dbReference type="CDD" id="cd00483">
    <property type="entry name" value="HPPK"/>
    <property type="match status" value="1"/>
</dbReference>
<dbReference type="GO" id="GO:0003848">
    <property type="term" value="F:2-amino-4-hydroxy-6-hydroxymethyldihydropteridine diphosphokinase activity"/>
    <property type="evidence" value="ECO:0007669"/>
    <property type="project" value="UniProtKB-EC"/>
</dbReference>
<sequence>MITTYIGVGSNIERDKHVRVALEELEQLGEALRCSTVYDCAAVGFSSHSFYNLVVELKTSHSLRNFMQKLREIELKWGREPDAQKLQDRTLDLDIILFGEEVSASCPQLPRDDIFKFAFVIQPLYELCPDRVIPQDGRTVAQVWQTHSDLDSLIAVDLFK</sequence>
<dbReference type="PANTHER" id="PTHR43071">
    <property type="entry name" value="2-AMINO-4-HYDROXY-6-HYDROXYMETHYLDIHYDROPTERIDINE PYROPHOSPHOKINASE"/>
    <property type="match status" value="1"/>
</dbReference>
<dbReference type="PANTHER" id="PTHR43071:SF2">
    <property type="entry name" value="2-AMINO-4-HYDROXY-6-HYDROXYMETHYLDIHYDROPTERIDINE PYROPHOSPHOKINASE"/>
    <property type="match status" value="1"/>
</dbReference>
<dbReference type="EMBL" id="LT960611">
    <property type="protein sequence ID" value="SON48171.1"/>
    <property type="molecule type" value="Genomic_DNA"/>
</dbReference>
<dbReference type="InterPro" id="IPR035907">
    <property type="entry name" value="Hppk_sf"/>
</dbReference>
<dbReference type="EC" id="2.7.6.3" evidence="2"/>
<protein>
    <recommendedName>
        <fullName evidence="2">2-amino-4-hydroxy-6-hydroxymethyldihydropteridine diphosphokinase</fullName>
        <ecNumber evidence="2">2.7.6.3</ecNumber>
    </recommendedName>
</protein>
<dbReference type="UniPathway" id="UPA00077">
    <property type="reaction ID" value="UER00155"/>
</dbReference>
<keyword evidence="5 9" id="KW-0418">Kinase</keyword>
<comment type="pathway">
    <text evidence="1">Cofactor biosynthesis; tetrahydrofolate biosynthesis; 2-amino-4-hydroxy-6-hydroxymethyl-7,8-dihydropteridine diphosphate from 7,8-dihydroneopterin triphosphate: step 4/4.</text>
</comment>
<keyword evidence="3 9" id="KW-0808">Transferase</keyword>
<dbReference type="InterPro" id="IPR000550">
    <property type="entry name" value="Hppk"/>
</dbReference>
<accession>A0A2N8Z8D5</accession>
<evidence type="ECO:0000256" key="3">
    <source>
        <dbReference type="ARBA" id="ARBA00022679"/>
    </source>
</evidence>
<name>A0A2N8Z8D5_9VIBR</name>
<dbReference type="GO" id="GO:0016301">
    <property type="term" value="F:kinase activity"/>
    <property type="evidence" value="ECO:0007669"/>
    <property type="project" value="UniProtKB-KW"/>
</dbReference>
<keyword evidence="4" id="KW-0547">Nucleotide-binding</keyword>
<dbReference type="GO" id="GO:0046656">
    <property type="term" value="P:folic acid biosynthetic process"/>
    <property type="evidence" value="ECO:0007669"/>
    <property type="project" value="UniProtKB-KW"/>
</dbReference>
<dbReference type="GO" id="GO:0005524">
    <property type="term" value="F:ATP binding"/>
    <property type="evidence" value="ECO:0007669"/>
    <property type="project" value="UniProtKB-KW"/>
</dbReference>
<dbReference type="GO" id="GO:0046654">
    <property type="term" value="P:tetrahydrofolate biosynthetic process"/>
    <property type="evidence" value="ECO:0007669"/>
    <property type="project" value="UniProtKB-UniPathway"/>
</dbReference>
<evidence type="ECO:0000259" key="8">
    <source>
        <dbReference type="Pfam" id="PF01288"/>
    </source>
</evidence>
<keyword evidence="7" id="KW-0289">Folate biosynthesis</keyword>
<dbReference type="SUPFAM" id="SSF55083">
    <property type="entry name" value="6-hydroxymethyl-7,8-dihydropterin pyrophosphokinase, HPPK"/>
    <property type="match status" value="1"/>
</dbReference>
<keyword evidence="6" id="KW-0067">ATP-binding</keyword>
<evidence type="ECO:0000313" key="9">
    <source>
        <dbReference type="EMBL" id="SON48171.1"/>
    </source>
</evidence>
<dbReference type="OrthoDB" id="9790168at2"/>
<reference evidence="9 10" key="1">
    <citation type="submission" date="2017-10" db="EMBL/GenBank/DDBJ databases">
        <authorList>
            <person name="Banno H."/>
            <person name="Chua N.-H."/>
        </authorList>
    </citation>
    <scope>NUCLEOTIDE SEQUENCE [LARGE SCALE GENOMIC DNA]</scope>
    <source>
        <strain evidence="9">Vibrio tapetis CECT4600</strain>
    </source>
</reference>
<gene>
    <name evidence="9" type="ORF">VTAP4600_A0192</name>
</gene>
<evidence type="ECO:0000256" key="4">
    <source>
        <dbReference type="ARBA" id="ARBA00022741"/>
    </source>
</evidence>
<dbReference type="Pfam" id="PF01288">
    <property type="entry name" value="HPPK"/>
    <property type="match status" value="1"/>
</dbReference>
<dbReference type="RefSeq" id="WP_102521085.1">
    <property type="nucleotide sequence ID" value="NZ_LT960611.1"/>
</dbReference>
<dbReference type="Proteomes" id="UP000235828">
    <property type="component" value="Chromosome A"/>
</dbReference>
<evidence type="ECO:0000256" key="1">
    <source>
        <dbReference type="ARBA" id="ARBA00005051"/>
    </source>
</evidence>
<evidence type="ECO:0000256" key="7">
    <source>
        <dbReference type="ARBA" id="ARBA00022909"/>
    </source>
</evidence>
<dbReference type="KEGG" id="vta:A0192"/>
<organism evidence="9 10">
    <name type="scientific">Vibrio tapetis subsp. tapetis</name>
    <dbReference type="NCBI Taxonomy" id="1671868"/>
    <lineage>
        <taxon>Bacteria</taxon>
        <taxon>Pseudomonadati</taxon>
        <taxon>Pseudomonadota</taxon>
        <taxon>Gammaproteobacteria</taxon>
        <taxon>Vibrionales</taxon>
        <taxon>Vibrionaceae</taxon>
        <taxon>Vibrio</taxon>
    </lineage>
</organism>
<dbReference type="AlphaFoldDB" id="A0A2N8Z8D5"/>
<feature type="domain" description="7,8-dihydro-6-hydroxymethylpterin-pyrophosphokinase" evidence="8">
    <location>
        <begin position="5"/>
        <end position="129"/>
    </location>
</feature>
<evidence type="ECO:0000256" key="2">
    <source>
        <dbReference type="ARBA" id="ARBA00013253"/>
    </source>
</evidence>
<evidence type="ECO:0000256" key="5">
    <source>
        <dbReference type="ARBA" id="ARBA00022777"/>
    </source>
</evidence>
<evidence type="ECO:0000256" key="6">
    <source>
        <dbReference type="ARBA" id="ARBA00022840"/>
    </source>
</evidence>
<evidence type="ECO:0000313" key="10">
    <source>
        <dbReference type="Proteomes" id="UP000235828"/>
    </source>
</evidence>
<proteinExistence type="predicted"/>
<keyword evidence="10" id="KW-1185">Reference proteome</keyword>